<dbReference type="InterPro" id="IPR046880">
    <property type="entry name" value="TPR-S"/>
</dbReference>
<dbReference type="InterPro" id="IPR001054">
    <property type="entry name" value="A/G_cyclase"/>
</dbReference>
<sequence>MSVPASDLIAADLRRGELIGAYDRAKASLDAGEDDPRLRYLCVLALARAGATAEAAERYRTLRIHRQGDVDSLSLWARILKDIAVAAAGARRPLRMRRAADAYLRVYRQTRDFFPGINAATLLRLSGDVAGAETVARDLLAYPALAEPLDYWAAASRAEALLVLGRTSEASDDLALARSKAGRDYGALSSTRRQLALLMEDDAAYPERAGLLDILRPPRVAHLAAGGGLFDQHEEDDVGAMVDRRLRQEEAGFAVGTLWGAASLAAAERALAHRAELHLVLPFSARDYVDRIERDLPPAEVARRRACLDGAATVTAVTADGDLADPKLIEYAAVVARGLARTRARQLSTDCVDILLEPAAPHVASADLGADPAAPGPVREIRAFLFADVLRFSTIPESRLPLFWSTFMAGIGETIDKAGAEILYRNTWGDAVFCVVAEAAAAADLALSVQETAARLRGRDRAAPELRIGLHHGPVFRGFDPIRRSATYFGTQVSRAARVEPIAPPGGVYVTEPFAAVLAASDAVGFATEYVGVVPLPKRYGEHRMYRLARSQAVG</sequence>
<evidence type="ECO:0000259" key="1">
    <source>
        <dbReference type="PROSITE" id="PS50125"/>
    </source>
</evidence>
<organism evidence="2 3">
    <name type="scientific">Enterovirga rhinocerotis</name>
    <dbReference type="NCBI Taxonomy" id="1339210"/>
    <lineage>
        <taxon>Bacteria</taxon>
        <taxon>Pseudomonadati</taxon>
        <taxon>Pseudomonadota</taxon>
        <taxon>Alphaproteobacteria</taxon>
        <taxon>Hyphomicrobiales</taxon>
        <taxon>Methylobacteriaceae</taxon>
        <taxon>Enterovirga</taxon>
    </lineage>
</organism>
<reference evidence="2 3" key="1">
    <citation type="submission" date="2019-03" db="EMBL/GenBank/DDBJ databases">
        <title>Genomic Encyclopedia of Type Strains, Phase IV (KMG-IV): sequencing the most valuable type-strain genomes for metagenomic binning, comparative biology and taxonomic classification.</title>
        <authorList>
            <person name="Goeker M."/>
        </authorList>
    </citation>
    <scope>NUCLEOTIDE SEQUENCE [LARGE SCALE GENOMIC DNA]</scope>
    <source>
        <strain evidence="2 3">DSM 25903</strain>
    </source>
</reference>
<dbReference type="Pfam" id="PF00211">
    <property type="entry name" value="Guanylate_cyc"/>
    <property type="match status" value="1"/>
</dbReference>
<dbReference type="PANTHER" id="PTHR43081:SF1">
    <property type="entry name" value="ADENYLATE CYCLASE, TERMINAL-DIFFERENTIATION SPECIFIC"/>
    <property type="match status" value="1"/>
</dbReference>
<name>A0A4V3DXM3_9HYPH</name>
<keyword evidence="3" id="KW-1185">Reference proteome</keyword>
<proteinExistence type="predicted"/>
<evidence type="ECO:0000313" key="2">
    <source>
        <dbReference type="EMBL" id="TDR89019.1"/>
    </source>
</evidence>
<dbReference type="InterPro" id="IPR050697">
    <property type="entry name" value="Adenylyl/Guanylyl_Cyclase_3/4"/>
</dbReference>
<dbReference type="GO" id="GO:0004016">
    <property type="term" value="F:adenylate cyclase activity"/>
    <property type="evidence" value="ECO:0007669"/>
    <property type="project" value="UniProtKB-ARBA"/>
</dbReference>
<dbReference type="EMBL" id="SNZR01000014">
    <property type="protein sequence ID" value="TDR89019.1"/>
    <property type="molecule type" value="Genomic_DNA"/>
</dbReference>
<dbReference type="InterPro" id="IPR029787">
    <property type="entry name" value="Nucleotide_cyclase"/>
</dbReference>
<dbReference type="Gene3D" id="3.30.70.1230">
    <property type="entry name" value="Nucleotide cyclase"/>
    <property type="match status" value="1"/>
</dbReference>
<dbReference type="OrthoDB" id="9792240at2"/>
<dbReference type="GO" id="GO:0035556">
    <property type="term" value="P:intracellular signal transduction"/>
    <property type="evidence" value="ECO:0007669"/>
    <property type="project" value="InterPro"/>
</dbReference>
<dbReference type="SMART" id="SM00044">
    <property type="entry name" value="CYCc"/>
    <property type="match status" value="1"/>
</dbReference>
<dbReference type="CDD" id="cd07302">
    <property type="entry name" value="CHD"/>
    <property type="match status" value="1"/>
</dbReference>
<accession>A0A4V3DXM3</accession>
<protein>
    <submittedName>
        <fullName evidence="2">Class 3 adenylate cyclase</fullName>
    </submittedName>
</protein>
<gene>
    <name evidence="2" type="ORF">EV668_3504</name>
</gene>
<dbReference type="RefSeq" id="WP_133772396.1">
    <property type="nucleotide sequence ID" value="NZ_SNZR01000014.1"/>
</dbReference>
<comment type="caution">
    <text evidence="2">The sequence shown here is derived from an EMBL/GenBank/DDBJ whole genome shotgun (WGS) entry which is preliminary data.</text>
</comment>
<dbReference type="PROSITE" id="PS50125">
    <property type="entry name" value="GUANYLATE_CYCLASE_2"/>
    <property type="match status" value="1"/>
</dbReference>
<dbReference type="GO" id="GO:0009190">
    <property type="term" value="P:cyclic nucleotide biosynthetic process"/>
    <property type="evidence" value="ECO:0007669"/>
    <property type="project" value="InterPro"/>
</dbReference>
<dbReference type="Proteomes" id="UP000295122">
    <property type="component" value="Unassembled WGS sequence"/>
</dbReference>
<dbReference type="PANTHER" id="PTHR43081">
    <property type="entry name" value="ADENYLATE CYCLASE, TERMINAL-DIFFERENTIATION SPECIFIC-RELATED"/>
    <property type="match status" value="1"/>
</dbReference>
<dbReference type="Pfam" id="PF20308">
    <property type="entry name" value="TPR-S"/>
    <property type="match status" value="1"/>
</dbReference>
<dbReference type="AlphaFoldDB" id="A0A4V3DXM3"/>
<evidence type="ECO:0000313" key="3">
    <source>
        <dbReference type="Proteomes" id="UP000295122"/>
    </source>
</evidence>
<feature type="domain" description="Guanylate cyclase" evidence="1">
    <location>
        <begin position="383"/>
        <end position="500"/>
    </location>
</feature>
<dbReference type="SUPFAM" id="SSF55073">
    <property type="entry name" value="Nucleotide cyclase"/>
    <property type="match status" value="1"/>
</dbReference>